<evidence type="ECO:0000313" key="5">
    <source>
        <dbReference type="EMBL" id="MDT0675271.1"/>
    </source>
</evidence>
<protein>
    <submittedName>
        <fullName evidence="5">Glycoside hydrolase family 95 protein</fullName>
    </submittedName>
</protein>
<dbReference type="PANTHER" id="PTHR31084">
    <property type="entry name" value="ALPHA-L-FUCOSIDASE 2"/>
    <property type="match status" value="1"/>
</dbReference>
<dbReference type="Pfam" id="PF21307">
    <property type="entry name" value="Glyco_hydro_95_C"/>
    <property type="match status" value="1"/>
</dbReference>
<feature type="signal peptide" evidence="1">
    <location>
        <begin position="1"/>
        <end position="22"/>
    </location>
</feature>
<dbReference type="Gene3D" id="2.70.98.50">
    <property type="entry name" value="putative glycoside hydrolase family protein from bacillus halodurans"/>
    <property type="match status" value="1"/>
</dbReference>
<dbReference type="RefSeq" id="WP_311501721.1">
    <property type="nucleotide sequence ID" value="NZ_JAVRHK010000001.1"/>
</dbReference>
<dbReference type="InterPro" id="IPR013780">
    <property type="entry name" value="Glyco_hydro_b"/>
</dbReference>
<dbReference type="Pfam" id="PF22124">
    <property type="entry name" value="Glyco_hydro_95_cat"/>
    <property type="match status" value="1"/>
</dbReference>
<organism evidence="5 6">
    <name type="scientific">Autumnicola musiva</name>
    <dbReference type="NCBI Taxonomy" id="3075589"/>
    <lineage>
        <taxon>Bacteria</taxon>
        <taxon>Pseudomonadati</taxon>
        <taxon>Bacteroidota</taxon>
        <taxon>Flavobacteriia</taxon>
        <taxon>Flavobacteriales</taxon>
        <taxon>Flavobacteriaceae</taxon>
        <taxon>Autumnicola</taxon>
    </lineage>
</organism>
<feature type="chain" id="PRO_5046314997" evidence="1">
    <location>
        <begin position="23"/>
        <end position="787"/>
    </location>
</feature>
<sequence length="787" mass="88978">MIKNFSRFIVLMLLLISCAGQSQNLASENLLWYENPAQDWNHALPVGNGRLGAMVFGDPINERIQLNEDSMWPGGPDWENSKGTPKDLAEIRRLVREGKVHLADSLLVERFSFKGVARSHQTMGDLFINYQNQNIQDYKRSLDIAKAVASSSWMAGGYQVLQEVFSSAPDDVLIVRIKTENPEGINFSLNMSRPDDNGHPTVSVSATKDNILNMQGMVTQYGGAKNSEPVVIDYGVKFETILKADVKEGSVTSKNDTLHFKNVKEAVLYVVCSTSFYHDDYAANNEKTLEKLQHKSYKELLSAHIKDHQQYFNRTSLNLGEKEPDTLSTAERLQQVKDGKADPALVEKLFQYGRYLLISSSRPGTNPANLQGIWNKDIQAPWNADYHLNINLQMNYWPAGPANLSELQEPLFDLIDRLIERGKILAKEQYGMDGTVAHQTTDLWATPWMRAEQPYWGSWIHGGGWIVQHYWEHYRFTQDTTFLRKRAYPALKAYAEFYANWLTKDERDGTLVSYPETSPENSYTAADGESAAVSRGNAMGHQIIAEVFENTLAAAKILGISNDFTETIENKLGNLHPGIKVGSDGRLLEWDREYEEPEKGHRHISHLYALHPGDDITSEDPELFEAARKTIEYRLDHGGAGPGWSRAWIINFYARLLNPEKAYNNVQLFMERSIYPNLLDIHPPFQIDGNFGFTAGVAEMLLQSHEGFLRILPALPQEWPNGNIKGLKARGNIKVEIIWKDGKLEQLNLTSEEDKIVQVKYGENMIDVKLTAGQATVLDKNSELIKL</sequence>
<feature type="domain" description="Glycosyl hydrolase family 95 N-terminal" evidence="2">
    <location>
        <begin position="31"/>
        <end position="276"/>
    </location>
</feature>
<dbReference type="Gene3D" id="1.50.10.10">
    <property type="match status" value="1"/>
</dbReference>
<proteinExistence type="predicted"/>
<dbReference type="InterPro" id="IPR012341">
    <property type="entry name" value="6hp_glycosidase-like_sf"/>
</dbReference>
<reference evidence="5 6" key="1">
    <citation type="submission" date="2023-09" db="EMBL/GenBank/DDBJ databases">
        <authorList>
            <person name="Rey-Velasco X."/>
        </authorList>
    </citation>
    <scope>NUCLEOTIDE SEQUENCE [LARGE SCALE GENOMIC DNA]</scope>
    <source>
        <strain evidence="5 6">F117</strain>
    </source>
</reference>
<keyword evidence="1" id="KW-0732">Signal</keyword>
<dbReference type="PIRSF" id="PIRSF007663">
    <property type="entry name" value="UCP007663"/>
    <property type="match status" value="1"/>
</dbReference>
<evidence type="ECO:0000259" key="2">
    <source>
        <dbReference type="Pfam" id="PF14498"/>
    </source>
</evidence>
<dbReference type="InterPro" id="IPR008928">
    <property type="entry name" value="6-hairpin_glycosidase_sf"/>
</dbReference>
<dbReference type="GO" id="GO:0016787">
    <property type="term" value="F:hydrolase activity"/>
    <property type="evidence" value="ECO:0007669"/>
    <property type="project" value="UniProtKB-KW"/>
</dbReference>
<comment type="caution">
    <text evidence="5">The sequence shown here is derived from an EMBL/GenBank/DDBJ whole genome shotgun (WGS) entry which is preliminary data.</text>
</comment>
<name>A0ABU3D161_9FLAO</name>
<dbReference type="PANTHER" id="PTHR31084:SF0">
    <property type="entry name" value="ALPHA-L-FUCOSIDASE 2"/>
    <property type="match status" value="1"/>
</dbReference>
<keyword evidence="6" id="KW-1185">Reference proteome</keyword>
<feature type="domain" description="Alpha fucosidase A-like C-terminal" evidence="3">
    <location>
        <begin position="703"/>
        <end position="773"/>
    </location>
</feature>
<dbReference type="InterPro" id="IPR016518">
    <property type="entry name" value="Alpha-L-fucosidase"/>
</dbReference>
<evidence type="ECO:0000259" key="4">
    <source>
        <dbReference type="Pfam" id="PF22124"/>
    </source>
</evidence>
<feature type="domain" description="Glycosyl hydrolase family 95 catalytic" evidence="4">
    <location>
        <begin position="296"/>
        <end position="701"/>
    </location>
</feature>
<dbReference type="SUPFAM" id="SSF48208">
    <property type="entry name" value="Six-hairpin glycosidases"/>
    <property type="match status" value="1"/>
</dbReference>
<dbReference type="InterPro" id="IPR027414">
    <property type="entry name" value="GH95_N_dom"/>
</dbReference>
<evidence type="ECO:0000259" key="3">
    <source>
        <dbReference type="Pfam" id="PF21307"/>
    </source>
</evidence>
<evidence type="ECO:0000313" key="6">
    <source>
        <dbReference type="Proteomes" id="UP001262582"/>
    </source>
</evidence>
<dbReference type="InterPro" id="IPR054363">
    <property type="entry name" value="GH95_cat"/>
</dbReference>
<gene>
    <name evidence="5" type="ORF">RM539_01575</name>
</gene>
<keyword evidence="5" id="KW-0378">Hydrolase</keyword>
<dbReference type="EMBL" id="JAVRHK010000001">
    <property type="protein sequence ID" value="MDT0675271.1"/>
    <property type="molecule type" value="Genomic_DNA"/>
</dbReference>
<dbReference type="InterPro" id="IPR049053">
    <property type="entry name" value="AFCA-like_C"/>
</dbReference>
<dbReference type="PROSITE" id="PS51257">
    <property type="entry name" value="PROKAR_LIPOPROTEIN"/>
    <property type="match status" value="1"/>
</dbReference>
<dbReference type="Proteomes" id="UP001262582">
    <property type="component" value="Unassembled WGS sequence"/>
</dbReference>
<evidence type="ECO:0000256" key="1">
    <source>
        <dbReference type="SAM" id="SignalP"/>
    </source>
</evidence>
<dbReference type="Pfam" id="PF14498">
    <property type="entry name" value="Glyco_hyd_65N_2"/>
    <property type="match status" value="1"/>
</dbReference>
<dbReference type="Gene3D" id="2.60.40.1180">
    <property type="entry name" value="Golgi alpha-mannosidase II"/>
    <property type="match status" value="1"/>
</dbReference>
<accession>A0ABU3D161</accession>